<organism evidence="2 3">
    <name type="scientific">Aphidius gifuensis</name>
    <name type="common">Parasitoid wasp</name>
    <dbReference type="NCBI Taxonomy" id="684658"/>
    <lineage>
        <taxon>Eukaryota</taxon>
        <taxon>Metazoa</taxon>
        <taxon>Ecdysozoa</taxon>
        <taxon>Arthropoda</taxon>
        <taxon>Hexapoda</taxon>
        <taxon>Insecta</taxon>
        <taxon>Pterygota</taxon>
        <taxon>Neoptera</taxon>
        <taxon>Endopterygota</taxon>
        <taxon>Hymenoptera</taxon>
        <taxon>Apocrita</taxon>
        <taxon>Ichneumonoidea</taxon>
        <taxon>Braconidae</taxon>
        <taxon>Aphidiinae</taxon>
        <taxon>Aphidius</taxon>
    </lineage>
</organism>
<proteinExistence type="predicted"/>
<dbReference type="EMBL" id="JACMRX010000003">
    <property type="protein sequence ID" value="KAF7992895.1"/>
    <property type="molecule type" value="Genomic_DNA"/>
</dbReference>
<name>A0A834XSZ7_APHGI</name>
<protein>
    <submittedName>
        <fullName evidence="2">Uncharacterized protein</fullName>
    </submittedName>
</protein>
<reference evidence="2 3" key="1">
    <citation type="submission" date="2020-08" db="EMBL/GenBank/DDBJ databases">
        <title>Aphidius gifuensis genome sequencing and assembly.</title>
        <authorList>
            <person name="Du Z."/>
        </authorList>
    </citation>
    <scope>NUCLEOTIDE SEQUENCE [LARGE SCALE GENOMIC DNA]</scope>
    <source>
        <strain evidence="2">YNYX2018</strain>
        <tissue evidence="2">Adults</tissue>
    </source>
</reference>
<keyword evidence="3" id="KW-1185">Reference proteome</keyword>
<evidence type="ECO:0000313" key="3">
    <source>
        <dbReference type="Proteomes" id="UP000639338"/>
    </source>
</evidence>
<accession>A0A834XSZ7</accession>
<sequence>MATDVEESDTEDHERAVPSKRQCIQLIDDNKQQMIYQIAEQDDNHSETESEYDRNERLTLERWQACQVAKGFVDNTINRVMENYILGPQADPSQFRLFRGTEMENTAVMMAIKNHGLVSDSDDPTEFDTYIDDKNSSWSNNIIQQNHSNLDNKINDTNIPYATTSSDNIFTINTSSSIVNQDIIKDKIDDDNDNIGGVGGGDEQDFLERAVAEAIKIKGLGAARNFDYN</sequence>
<feature type="region of interest" description="Disordered" evidence="1">
    <location>
        <begin position="1"/>
        <end position="21"/>
    </location>
</feature>
<comment type="caution">
    <text evidence="2">The sequence shown here is derived from an EMBL/GenBank/DDBJ whole genome shotgun (WGS) entry which is preliminary data.</text>
</comment>
<dbReference type="Proteomes" id="UP000639338">
    <property type="component" value="Unassembled WGS sequence"/>
</dbReference>
<gene>
    <name evidence="2" type="ORF">HCN44_005239</name>
</gene>
<dbReference type="AlphaFoldDB" id="A0A834XSZ7"/>
<evidence type="ECO:0000313" key="2">
    <source>
        <dbReference type="EMBL" id="KAF7992895.1"/>
    </source>
</evidence>
<dbReference type="OrthoDB" id="6162705at2759"/>
<evidence type="ECO:0000256" key="1">
    <source>
        <dbReference type="SAM" id="MobiDB-lite"/>
    </source>
</evidence>
<feature type="compositionally biased region" description="Acidic residues" evidence="1">
    <location>
        <begin position="1"/>
        <end position="11"/>
    </location>
</feature>